<feature type="compositionally biased region" description="Basic and acidic residues" evidence="6">
    <location>
        <begin position="331"/>
        <end position="340"/>
    </location>
</feature>
<accession>A0A3S4C1R7</accession>
<dbReference type="PANTHER" id="PTHR33048">
    <property type="entry name" value="PTH11-LIKE INTEGRAL MEMBRANE PROTEIN (AFU_ORTHOLOGUE AFUA_5G11245)"/>
    <property type="match status" value="1"/>
</dbReference>
<evidence type="ECO:0000256" key="5">
    <source>
        <dbReference type="ARBA" id="ARBA00038359"/>
    </source>
</evidence>
<feature type="domain" description="Rhodopsin" evidence="8">
    <location>
        <begin position="33"/>
        <end position="270"/>
    </location>
</feature>
<evidence type="ECO:0000259" key="8">
    <source>
        <dbReference type="Pfam" id="PF20684"/>
    </source>
</evidence>
<dbReference type="AlphaFoldDB" id="A0A3S4C1R7"/>
<evidence type="ECO:0000256" key="3">
    <source>
        <dbReference type="ARBA" id="ARBA00022989"/>
    </source>
</evidence>
<feature type="transmembrane region" description="Helical" evidence="7">
    <location>
        <begin position="125"/>
        <end position="148"/>
    </location>
</feature>
<evidence type="ECO:0000256" key="7">
    <source>
        <dbReference type="SAM" id="Phobius"/>
    </source>
</evidence>
<feature type="region of interest" description="Disordered" evidence="6">
    <location>
        <begin position="289"/>
        <end position="409"/>
    </location>
</feature>
<feature type="transmembrane region" description="Helical" evidence="7">
    <location>
        <begin position="53"/>
        <end position="74"/>
    </location>
</feature>
<feature type="transmembrane region" description="Helical" evidence="7">
    <location>
        <begin position="94"/>
        <end position="118"/>
    </location>
</feature>
<dbReference type="InterPro" id="IPR049326">
    <property type="entry name" value="Rhodopsin_dom_fungi"/>
</dbReference>
<reference evidence="9 10" key="1">
    <citation type="submission" date="2018-04" db="EMBL/GenBank/DDBJ databases">
        <authorList>
            <person name="Huttner S."/>
            <person name="Dainat J."/>
        </authorList>
    </citation>
    <scope>NUCLEOTIDE SEQUENCE [LARGE SCALE GENOMIC DNA]</scope>
</reference>
<dbReference type="Pfam" id="PF20684">
    <property type="entry name" value="Fung_rhodopsin"/>
    <property type="match status" value="1"/>
</dbReference>
<name>A0A3S4C1R7_9PEZI</name>
<feature type="transmembrane region" description="Helical" evidence="7">
    <location>
        <begin position="209"/>
        <end position="233"/>
    </location>
</feature>
<evidence type="ECO:0000313" key="9">
    <source>
        <dbReference type="EMBL" id="SPQ19174.1"/>
    </source>
</evidence>
<feature type="compositionally biased region" description="Low complexity" evidence="6">
    <location>
        <begin position="294"/>
        <end position="303"/>
    </location>
</feature>
<dbReference type="Proteomes" id="UP000289323">
    <property type="component" value="Unassembled WGS sequence"/>
</dbReference>
<keyword evidence="2 7" id="KW-0812">Transmembrane</keyword>
<dbReference type="PANTHER" id="PTHR33048:SF42">
    <property type="entry name" value="INTEGRAL MEMBRANE PROTEIN"/>
    <property type="match status" value="1"/>
</dbReference>
<dbReference type="GO" id="GO:0016020">
    <property type="term" value="C:membrane"/>
    <property type="evidence" value="ECO:0007669"/>
    <property type="project" value="UniProtKB-SubCell"/>
</dbReference>
<feature type="transmembrane region" description="Helical" evidence="7">
    <location>
        <begin position="175"/>
        <end position="197"/>
    </location>
</feature>
<comment type="similarity">
    <text evidence="5">Belongs to the SAT4 family.</text>
</comment>
<keyword evidence="4 7" id="KW-0472">Membrane</keyword>
<protein>
    <submittedName>
        <fullName evidence="9">F80b06ff-6290-443a-88b1-1e54fa214e07</fullName>
    </submittedName>
</protein>
<dbReference type="EMBL" id="OUUZ01000001">
    <property type="protein sequence ID" value="SPQ19174.1"/>
    <property type="molecule type" value="Genomic_DNA"/>
</dbReference>
<evidence type="ECO:0000256" key="1">
    <source>
        <dbReference type="ARBA" id="ARBA00004141"/>
    </source>
</evidence>
<feature type="compositionally biased region" description="Basic and acidic residues" evidence="6">
    <location>
        <begin position="383"/>
        <end position="409"/>
    </location>
</feature>
<sequence>MVVYLPIKDNPRGATILAVLWSMISLSAIFLGLRLYSKLARSRQLWWDDHIIVFSWIVLLVSCSTSTANVRLGLGRHGYEVPLENMATFSIQSNIAAFTSVISVACSKTSFAITLLRLTDGWMKWFVIAITVIHDLGQAGTAALFLVWCTPWRKTWDPPLPGQCSPSAAVVDYSLYVGAMSAFCDFALALLPWRLLLRFNMYNREKIGVAIAMSMGVVAGISCIVKMTTIPVLNEGDFSYDSLPLILWGFIEPALTIVAASIPMMRHLFKHLHHSFLSRSPTLSGESAALSHVNNNNRPNNHIGNDDNCRRGRQPPPNPLDARDTGTTTRSNDRARDRARWHYKSRLRPEQQQPAQQGTDQQQQRQAVGQAGERNKAPSGPGTEREAEKEKEKEKEGVYELERFAVLDT</sequence>
<evidence type="ECO:0000313" key="10">
    <source>
        <dbReference type="Proteomes" id="UP000289323"/>
    </source>
</evidence>
<comment type="subcellular location">
    <subcellularLocation>
        <location evidence="1">Membrane</location>
        <topology evidence="1">Multi-pass membrane protein</topology>
    </subcellularLocation>
</comment>
<feature type="transmembrane region" description="Helical" evidence="7">
    <location>
        <begin position="12"/>
        <end position="33"/>
    </location>
</feature>
<dbReference type="InterPro" id="IPR052337">
    <property type="entry name" value="SAT4-like"/>
</dbReference>
<feature type="transmembrane region" description="Helical" evidence="7">
    <location>
        <begin position="245"/>
        <end position="265"/>
    </location>
</feature>
<feature type="compositionally biased region" description="Low complexity" evidence="6">
    <location>
        <begin position="351"/>
        <end position="372"/>
    </location>
</feature>
<evidence type="ECO:0000256" key="2">
    <source>
        <dbReference type="ARBA" id="ARBA00022692"/>
    </source>
</evidence>
<keyword evidence="3 7" id="KW-1133">Transmembrane helix</keyword>
<proteinExistence type="inferred from homology"/>
<evidence type="ECO:0000256" key="6">
    <source>
        <dbReference type="SAM" id="MobiDB-lite"/>
    </source>
</evidence>
<evidence type="ECO:0000256" key="4">
    <source>
        <dbReference type="ARBA" id="ARBA00023136"/>
    </source>
</evidence>
<gene>
    <name evidence="9" type="ORF">TT172_LOCUS1593</name>
</gene>
<organism evidence="9 10">
    <name type="scientific">Thermothielavioides terrestris</name>
    <dbReference type="NCBI Taxonomy" id="2587410"/>
    <lineage>
        <taxon>Eukaryota</taxon>
        <taxon>Fungi</taxon>
        <taxon>Dikarya</taxon>
        <taxon>Ascomycota</taxon>
        <taxon>Pezizomycotina</taxon>
        <taxon>Sordariomycetes</taxon>
        <taxon>Sordariomycetidae</taxon>
        <taxon>Sordariales</taxon>
        <taxon>Chaetomiaceae</taxon>
        <taxon>Thermothielavioides</taxon>
    </lineage>
</organism>